<keyword evidence="3" id="KW-1185">Reference proteome</keyword>
<proteinExistence type="predicted"/>
<dbReference type="AlphaFoldDB" id="A0A151GQU3"/>
<feature type="region of interest" description="Disordered" evidence="1">
    <location>
        <begin position="115"/>
        <end position="222"/>
    </location>
</feature>
<feature type="compositionally biased region" description="Basic and acidic residues" evidence="1">
    <location>
        <begin position="139"/>
        <end position="162"/>
    </location>
</feature>
<evidence type="ECO:0000313" key="2">
    <source>
        <dbReference type="EMBL" id="KYK59485.1"/>
    </source>
</evidence>
<feature type="compositionally biased region" description="Polar residues" evidence="1">
    <location>
        <begin position="210"/>
        <end position="222"/>
    </location>
</feature>
<accession>A0A151GQU3</accession>
<organism evidence="2 3">
    <name type="scientific">Drechmeria coniospora</name>
    <name type="common">Nematophagous fungus</name>
    <name type="synonym">Meria coniospora</name>
    <dbReference type="NCBI Taxonomy" id="98403"/>
    <lineage>
        <taxon>Eukaryota</taxon>
        <taxon>Fungi</taxon>
        <taxon>Dikarya</taxon>
        <taxon>Ascomycota</taxon>
        <taxon>Pezizomycotina</taxon>
        <taxon>Sordariomycetes</taxon>
        <taxon>Hypocreomycetidae</taxon>
        <taxon>Hypocreales</taxon>
        <taxon>Ophiocordycipitaceae</taxon>
        <taxon>Drechmeria</taxon>
    </lineage>
</organism>
<dbReference type="RefSeq" id="XP_040658837.1">
    <property type="nucleotide sequence ID" value="XM_040797954.1"/>
</dbReference>
<feature type="compositionally biased region" description="Polar residues" evidence="1">
    <location>
        <begin position="269"/>
        <end position="280"/>
    </location>
</feature>
<feature type="compositionally biased region" description="Basic and acidic residues" evidence="1">
    <location>
        <begin position="177"/>
        <end position="208"/>
    </location>
</feature>
<dbReference type="Proteomes" id="UP000076580">
    <property type="component" value="Chromosome 01"/>
</dbReference>
<dbReference type="InParanoid" id="A0A151GQU3"/>
<dbReference type="GeneID" id="63713258"/>
<name>A0A151GQU3_DRECN</name>
<gene>
    <name evidence="2" type="ORF">DCS_00615</name>
</gene>
<feature type="region of interest" description="Disordered" evidence="1">
    <location>
        <begin position="1"/>
        <end position="47"/>
    </location>
</feature>
<evidence type="ECO:0000256" key="1">
    <source>
        <dbReference type="SAM" id="MobiDB-lite"/>
    </source>
</evidence>
<reference evidence="2 3" key="1">
    <citation type="journal article" date="2016" name="Sci. Rep.">
        <title>Insights into Adaptations to a Near-Obligate Nematode Endoparasitic Lifestyle from the Finished Genome of Drechmeria coniospora.</title>
        <authorList>
            <person name="Zhang L."/>
            <person name="Zhou Z."/>
            <person name="Guo Q."/>
            <person name="Fokkens L."/>
            <person name="Miskei M."/>
            <person name="Pocsi I."/>
            <person name="Zhang W."/>
            <person name="Chen M."/>
            <person name="Wang L."/>
            <person name="Sun Y."/>
            <person name="Donzelli B.G."/>
            <person name="Gibson D.M."/>
            <person name="Nelson D.R."/>
            <person name="Luo J.G."/>
            <person name="Rep M."/>
            <person name="Liu H."/>
            <person name="Yang S."/>
            <person name="Wang J."/>
            <person name="Krasnoff S.B."/>
            <person name="Xu Y."/>
            <person name="Molnar I."/>
            <person name="Lin M."/>
        </authorList>
    </citation>
    <scope>NUCLEOTIDE SEQUENCE [LARGE SCALE GENOMIC DNA]</scope>
    <source>
        <strain evidence="2 3">ARSEF 6962</strain>
    </source>
</reference>
<protein>
    <submittedName>
        <fullName evidence="2">Uncharacterized protein</fullName>
    </submittedName>
</protein>
<dbReference type="EMBL" id="LAYC01000001">
    <property type="protein sequence ID" value="KYK59485.1"/>
    <property type="molecule type" value="Genomic_DNA"/>
</dbReference>
<feature type="region of interest" description="Disordered" evidence="1">
    <location>
        <begin position="77"/>
        <end position="97"/>
    </location>
</feature>
<comment type="caution">
    <text evidence="2">The sequence shown here is derived from an EMBL/GenBank/DDBJ whole genome shotgun (WGS) entry which is preliminary data.</text>
</comment>
<evidence type="ECO:0000313" key="3">
    <source>
        <dbReference type="Proteomes" id="UP000076580"/>
    </source>
</evidence>
<feature type="region of interest" description="Disordered" evidence="1">
    <location>
        <begin position="254"/>
        <end position="327"/>
    </location>
</feature>
<sequence length="327" mass="35979">MPSRRRRLIPQPDRSTASPGSRKRPTPSGPSQAEAGDADEHPPKKLALAPLLFPPPWFWDNMTKSIVEQNLFANMGTGEASTNNGPDGAVPTKDGRQKQLPELFIRFGQSSGYYGRDGRRLEFTSSDGQSVEIFGPDGQRLDRDGRERRDGQSPELVPRDVQRPNPGGQLDLPPELAVRDKQPQERTRRDDEKHPGKDGGRRGDHHEIAQPTTPEAKQNGGSSQLGLQFLCRCYPNCSNTIKCYASRGGPDLQDLLGYPSPSRRPEEVGSSQTSLRVQSASRKKSGGIADAEDDRGPSMRTCAWQKHHAAEPSRTEASAAESIENRQ</sequence>